<feature type="transmembrane region" description="Helical" evidence="9">
    <location>
        <begin position="179"/>
        <end position="195"/>
    </location>
</feature>
<protein>
    <recommendedName>
        <fullName evidence="8">Acyl-coenzyme A diphosphatase YFT2</fullName>
        <ecNumber evidence="8">3.6.1.-</ecNumber>
    </recommendedName>
    <alternativeName>
        <fullName evidence="8">FIT family protein YFT2</fullName>
    </alternativeName>
</protein>
<dbReference type="InterPro" id="IPR046398">
    <property type="entry name" value="YFT2"/>
</dbReference>
<dbReference type="HAMAP" id="MF_03232">
    <property type="entry name" value="YFT2"/>
    <property type="match status" value="1"/>
</dbReference>
<dbReference type="GO" id="GO:0005789">
    <property type="term" value="C:endoplasmic reticulum membrane"/>
    <property type="evidence" value="ECO:0007669"/>
    <property type="project" value="UniProtKB-SubCell"/>
</dbReference>
<proteinExistence type="inferred from homology"/>
<dbReference type="GO" id="GO:0140042">
    <property type="term" value="P:lipid droplet formation"/>
    <property type="evidence" value="ECO:0007669"/>
    <property type="project" value="UniProtKB-UniRule"/>
</dbReference>
<sequence>MNNKRHNELSTRLEIHSRIVMALKVPKITCRWINFIYPSELFVGSTIAWLLGEETLSKQRNEWYLLQSGNMINQIFAYKGNLIWTFLFIGLAVARTYLESRISADLPRDARMIGRNPVKGCIKQYVSKIILKNVLLLLIFFIIDRTFILTGGSCSSGSKIRSAERCKANGGKWEGGFDISGHFCFLVNISMILWLELQQLRHYIVEQELQFALNTWCQAIVGCTVSVLIMWIVILMVTSIYYHTVLEKIIGCAMGYICPIVMFVIIPKNLRLNKLLYQ</sequence>
<keyword evidence="5 8" id="KW-1133">Transmembrane helix</keyword>
<keyword evidence="8" id="KW-0444">Lipid biosynthesis</keyword>
<evidence type="ECO:0000256" key="3">
    <source>
        <dbReference type="ARBA" id="ARBA00022801"/>
    </source>
</evidence>
<evidence type="ECO:0000256" key="7">
    <source>
        <dbReference type="ARBA" id="ARBA00023136"/>
    </source>
</evidence>
<gene>
    <name evidence="8" type="primary">YFT2</name>
    <name evidence="8" type="synonym">FIT2A</name>
    <name evidence="10" type="ORF">HG535_0C03290</name>
</gene>
<dbReference type="GO" id="GO:0008654">
    <property type="term" value="P:phospholipid biosynthetic process"/>
    <property type="evidence" value="ECO:0007669"/>
    <property type="project" value="UniProtKB-KW"/>
</dbReference>
<reference evidence="10 11" key="1">
    <citation type="submission" date="2020-07" db="EMBL/GenBank/DDBJ databases">
        <title>The yeast mating-type switching endonuclease HO is a domesticated member of an unorthodox homing genetic element family.</title>
        <authorList>
            <person name="Coughlan A.Y."/>
            <person name="Lombardi L."/>
            <person name="Braun-Galleani S."/>
            <person name="Martos A.R."/>
            <person name="Galeote V."/>
            <person name="Bigey F."/>
            <person name="Dequin S."/>
            <person name="Byrne K.P."/>
            <person name="Wolfe K.H."/>
        </authorList>
    </citation>
    <scope>NUCLEOTIDE SEQUENCE [LARGE SCALE GENOMIC DNA]</scope>
    <source>
        <strain evidence="10 11">NRRL Y-6702</strain>
    </source>
</reference>
<name>A0A7H9B0F6_ZYGMR</name>
<evidence type="ECO:0000313" key="10">
    <source>
        <dbReference type="EMBL" id="QLG71976.1"/>
    </source>
</evidence>
<comment type="catalytic activity">
    <reaction evidence="8">
        <text>(5Z,8Z,11Z,14Z)-eicosatetraenoyl-CoA + H2O = S-(5Z,8Z,11Z,14Z-eicosatetraenoyl)-4'-phosphopantetheine + adenosine 3',5'-bisphosphate + 2 H(+)</text>
        <dbReference type="Rhea" id="RHEA:65568"/>
        <dbReference type="ChEBI" id="CHEBI:15377"/>
        <dbReference type="ChEBI" id="CHEBI:15378"/>
        <dbReference type="ChEBI" id="CHEBI:57368"/>
        <dbReference type="ChEBI" id="CHEBI:58343"/>
        <dbReference type="ChEBI" id="CHEBI:156554"/>
    </reaction>
</comment>
<dbReference type="EMBL" id="CP058606">
    <property type="protein sequence ID" value="QLG71976.1"/>
    <property type="molecule type" value="Genomic_DNA"/>
</dbReference>
<comment type="catalytic activity">
    <reaction evidence="8">
        <text>an acyl-CoA + H2O = an acyl-4'-phosphopantetheine + adenosine 3',5'-bisphosphate + 2 H(+)</text>
        <dbReference type="Rhea" id="RHEA:50044"/>
        <dbReference type="ChEBI" id="CHEBI:15377"/>
        <dbReference type="ChEBI" id="CHEBI:15378"/>
        <dbReference type="ChEBI" id="CHEBI:58342"/>
        <dbReference type="ChEBI" id="CHEBI:58343"/>
        <dbReference type="ChEBI" id="CHEBI:132023"/>
    </reaction>
</comment>
<feature type="transmembrane region" description="Helical" evidence="9">
    <location>
        <begin position="248"/>
        <end position="266"/>
    </location>
</feature>
<keyword evidence="2 8" id="KW-0812">Transmembrane</keyword>
<feature type="active site" evidence="8">
    <location>
        <position position="243"/>
    </location>
</feature>
<comment type="catalytic activity">
    <reaction evidence="8">
        <text>(9Z)-octadecenoyl-CoA + H2O = S-(9Z-octadecenoyl)-4'-phosphopantetheine + adenosine 3',5'-bisphosphate + 2 H(+)</text>
        <dbReference type="Rhea" id="RHEA:65564"/>
        <dbReference type="ChEBI" id="CHEBI:15377"/>
        <dbReference type="ChEBI" id="CHEBI:15378"/>
        <dbReference type="ChEBI" id="CHEBI:57387"/>
        <dbReference type="ChEBI" id="CHEBI:58343"/>
        <dbReference type="ChEBI" id="CHEBI:156553"/>
    </reaction>
</comment>
<dbReference type="Proteomes" id="UP000509704">
    <property type="component" value="Chromosome 3"/>
</dbReference>
<dbReference type="OrthoDB" id="5579088at2759"/>
<evidence type="ECO:0000256" key="8">
    <source>
        <dbReference type="HAMAP-Rule" id="MF_03232"/>
    </source>
</evidence>
<dbReference type="Pfam" id="PF10261">
    <property type="entry name" value="FIT"/>
    <property type="match status" value="1"/>
</dbReference>
<keyword evidence="8" id="KW-0594">Phospholipid biosynthesis</keyword>
<keyword evidence="7 8" id="KW-0472">Membrane</keyword>
<evidence type="ECO:0000313" key="11">
    <source>
        <dbReference type="Proteomes" id="UP000509704"/>
    </source>
</evidence>
<feature type="active site" evidence="8">
    <location>
        <position position="182"/>
    </location>
</feature>
<dbReference type="PANTHER" id="PTHR23129">
    <property type="entry name" value="ACYL-COENZYME A DIPHOSPHATASE FITM2"/>
    <property type="match status" value="1"/>
</dbReference>
<evidence type="ECO:0000256" key="2">
    <source>
        <dbReference type="ARBA" id="ARBA00022692"/>
    </source>
</evidence>
<evidence type="ECO:0000256" key="9">
    <source>
        <dbReference type="SAM" id="Phobius"/>
    </source>
</evidence>
<evidence type="ECO:0000256" key="1">
    <source>
        <dbReference type="ARBA" id="ARBA00004477"/>
    </source>
</evidence>
<feature type="transmembrane region" description="Helical" evidence="9">
    <location>
        <begin position="125"/>
        <end position="143"/>
    </location>
</feature>
<keyword evidence="6" id="KW-0443">Lipid metabolism</keyword>
<keyword evidence="3 8" id="KW-0378">Hydrolase</keyword>
<keyword evidence="4 8" id="KW-0256">Endoplasmic reticulum</keyword>
<keyword evidence="8" id="KW-1208">Phospholipid metabolism</keyword>
<comment type="catalytic activity">
    <reaction evidence="8">
        <text>hexadecanoyl-CoA + H2O = S-hexadecanoyl-4'-phosphopantetheine + adenosine 3',5'-bisphosphate + 2 H(+)</text>
        <dbReference type="Rhea" id="RHEA:50032"/>
        <dbReference type="ChEBI" id="CHEBI:15377"/>
        <dbReference type="ChEBI" id="CHEBI:15378"/>
        <dbReference type="ChEBI" id="CHEBI:57379"/>
        <dbReference type="ChEBI" id="CHEBI:58343"/>
        <dbReference type="ChEBI" id="CHEBI:132018"/>
    </reaction>
</comment>
<feature type="transmembrane region" description="Helical" evidence="9">
    <location>
        <begin position="32"/>
        <end position="51"/>
    </location>
</feature>
<keyword evidence="11" id="KW-1185">Reference proteome</keyword>
<dbReference type="AlphaFoldDB" id="A0A7H9B0F6"/>
<accession>A0A7H9B0F6</accession>
<dbReference type="EC" id="3.6.1.-" evidence="8"/>
<comment type="similarity">
    <text evidence="8">Belongs to the FIT family. Yeast FIT2A/YFT2 subfamily.</text>
</comment>
<dbReference type="GO" id="GO:0010945">
    <property type="term" value="F:coenzyme A diphosphatase activity"/>
    <property type="evidence" value="ECO:0007669"/>
    <property type="project" value="InterPro"/>
</dbReference>
<dbReference type="InterPro" id="IPR019388">
    <property type="entry name" value="FIT"/>
</dbReference>
<evidence type="ECO:0000256" key="5">
    <source>
        <dbReference type="ARBA" id="ARBA00022989"/>
    </source>
</evidence>
<comment type="subcellular location">
    <subcellularLocation>
        <location evidence="1 8">Endoplasmic reticulum membrane</location>
        <topology evidence="1 8">Multi-pass membrane protein</topology>
    </subcellularLocation>
</comment>
<organism evidence="10 11">
    <name type="scientific">Zygotorulaspora mrakii</name>
    <name type="common">Zygosaccharomyces mrakii</name>
    <dbReference type="NCBI Taxonomy" id="42260"/>
    <lineage>
        <taxon>Eukaryota</taxon>
        <taxon>Fungi</taxon>
        <taxon>Dikarya</taxon>
        <taxon>Ascomycota</taxon>
        <taxon>Saccharomycotina</taxon>
        <taxon>Saccharomycetes</taxon>
        <taxon>Saccharomycetales</taxon>
        <taxon>Saccharomycetaceae</taxon>
        <taxon>Zygotorulaspora</taxon>
    </lineage>
</organism>
<feature type="transmembrane region" description="Helical" evidence="9">
    <location>
        <begin position="216"/>
        <end position="242"/>
    </location>
</feature>
<evidence type="ECO:0000256" key="4">
    <source>
        <dbReference type="ARBA" id="ARBA00022824"/>
    </source>
</evidence>
<comment type="function">
    <text evidence="8">Fatty acyl-coenzyme A (CoA) diphosphatase that hydrolyzes fatty acyl-CoA to yield acyl-4'-phosphopantetheine and adenosine 3',5'-bisphosphate. Preferentially hydrolyzes unsaturated long-chain acyl-CoA substrates in the endoplasmic reticulum (ER) lumen. This catalytic activity is required for maintaining ER structure and for lipid droplets (LDs) biogenesis, which are lipid storage organelles involved in maintaining lipid and energy homeostasis. May directly bind to diacylglycerol (DAGs) and triacylglycerol, which is also important for LD biogenesis. May support directional budding of nacent LDs from the ER into the cytosol by reducing DAG levels at sites of LD formation. May play a role in the regulation of cell morphology and cytoskeletal organization). Involved in phospholipid biosynthesis.</text>
</comment>
<feature type="transmembrane region" description="Helical" evidence="9">
    <location>
        <begin position="71"/>
        <end position="94"/>
    </location>
</feature>
<evidence type="ECO:0000256" key="6">
    <source>
        <dbReference type="ARBA" id="ARBA00023098"/>
    </source>
</evidence>
<dbReference type="PANTHER" id="PTHR23129:SF0">
    <property type="entry name" value="ACYL-COENZYME A DIPHOSPHATASE FITM2"/>
    <property type="match status" value="1"/>
</dbReference>